<proteinExistence type="predicted"/>
<feature type="compositionally biased region" description="Polar residues" evidence="1">
    <location>
        <begin position="1026"/>
        <end position="1037"/>
    </location>
</feature>
<dbReference type="KEGG" id="ccoc:CCON33237_0625"/>
<organism evidence="2 3">
    <name type="scientific">Campylobacter concisus</name>
    <dbReference type="NCBI Taxonomy" id="199"/>
    <lineage>
        <taxon>Bacteria</taxon>
        <taxon>Pseudomonadati</taxon>
        <taxon>Campylobacterota</taxon>
        <taxon>Epsilonproteobacteria</taxon>
        <taxon>Campylobacterales</taxon>
        <taxon>Campylobacteraceae</taxon>
        <taxon>Campylobacter</taxon>
    </lineage>
</organism>
<evidence type="ECO:0000256" key="1">
    <source>
        <dbReference type="SAM" id="MobiDB-lite"/>
    </source>
</evidence>
<name>A0A0M3V295_9BACT</name>
<evidence type="ECO:0000313" key="3">
    <source>
        <dbReference type="Proteomes" id="UP000066049"/>
    </source>
</evidence>
<evidence type="ECO:0000313" key="2">
    <source>
        <dbReference type="EMBL" id="ALF47322.1"/>
    </source>
</evidence>
<reference evidence="3" key="1">
    <citation type="submission" date="2015-08" db="EMBL/GenBank/DDBJ databases">
        <title>Comparative genomics of the Campylobacter concisus group.</title>
        <authorList>
            <person name="Miller W.G."/>
            <person name="Yee E."/>
            <person name="Chapman M.H."/>
            <person name="Huynh S."/>
            <person name="Bono J.L."/>
            <person name="On S.L.W."/>
            <person name="St Leger J."/>
            <person name="Foster G."/>
            <person name="Parker C.T."/>
        </authorList>
    </citation>
    <scope>NUCLEOTIDE SEQUENCE [LARGE SCALE GENOMIC DNA]</scope>
    <source>
        <strain evidence="3">ATCC 33237</strain>
    </source>
</reference>
<feature type="region of interest" description="Disordered" evidence="1">
    <location>
        <begin position="1016"/>
        <end position="1038"/>
    </location>
</feature>
<dbReference type="PATRIC" id="fig|199.248.peg.655"/>
<protein>
    <submittedName>
        <fullName evidence="2">Uncharacterized protein</fullName>
    </submittedName>
</protein>
<dbReference type="EMBL" id="CP012541">
    <property type="protein sequence ID" value="ALF47322.1"/>
    <property type="molecule type" value="Genomic_DNA"/>
</dbReference>
<accession>A0A0M3V295</accession>
<dbReference type="Proteomes" id="UP000066049">
    <property type="component" value="Chromosome"/>
</dbReference>
<gene>
    <name evidence="2" type="ORF">CCON33237_0625</name>
</gene>
<sequence>MLFRGLVVKIIYLLCFIVTFGFCAPRACTTAEAASIGCSGVNYSCFIDAEEYQDNSSKNIPHCIRKSDRTWTIDTNSFSSGLAQDHYHIYVEQFSPWNQRSLVGMWDDHSKGLRQRSINGNLNTRVNGDIATIGATIMIPQYAGYNFVPDPSNVTRTSSTADRIFLDTGSFTSSNYTLCQTTYIYNPSKHPYCKNSSSSTFDFSEKNTFIQNNLKGKNVVYARLYWGGSLYQNWAIKNLGSNLYVSALNYIKGYSRIDFKAPGKNAITIDADPKDVFWFGSFSEYKPKSMTLESYNQNESNSYYVKAGINYQYVASADVTDIVRDSLGTSESDRTFYAGNIRSTTIPFSDDFIDPNDGIYKVNNSTNRKLKKTYGTLLFSPVQGQNGYWIQSIAPQFAAWSLVIIYDFDDKTAAANNIEPKLVSIFDGLERLAADWMKSSDPFGTVKSSTIDVKFENIYTPKAGNIDASLTMFSFGGKPETKGEDIKIKNGGSYQSITSGYNAQGDQFNSTMTKFGQLINPGKKFHSQADLDIFDISDKMSYAQKEADIKFTVTTIKSSGGVNVVSADRINLALVGFSSRIYKPDVCYMEYIYAKKPSDSTFTKVQENTPTVVPANTILKTFVEVTNNTNEAAQDFALKATIDPSQIYNPNSTYIYADKASQGPSDLLTMSGQVHYNDNTGLQQLSGNDLTFYLGQGAAANKGGEMLIHQGNYAYAIYETTLKSKFEPNSYKATVANADINLQPYDTYIRRCSNQNYNITLGVSASPNNFVASNRQDDDSATFKTKFKNRLLTKIVSTPFNVYITNYDTDGNKKVPDAPVDVKVELVESCSAPTNLYEQDITFNGVTDILLSGISIDRAYKSVKFRISHLDPVTNTTKVECEKLDDFAIRPSHFRLWDTDKNTINNNNVLIGGKVYNNIALAAMKPLDSGLANGYINNISGSNGEIKLVPAYSATCDPSIIESENKLSVDFNDPNKALGKIFRHTSSGPVGFSYSDIGDTYFYVLDKDYTITDQHTPSRADDCVKNSISNDPSQDTAQEGRIGCSIKLEGNRDYLFRPKDIQISKLKITKDSDITYLDNEGIQKAKLDFEVTARLFNDDPAKLYNEDCYAKNMNFDIKLDRVPLNFTDNDGNAGTLAKANEEILFFEIPGSNTRKAIDPSATKSTFYVEKNTFVNGVGKGEVYFNFERKVNHAKNPFTISSNDFSFSGMSDSTDTVKKYEKPATETTAKFYFGRVYAPFYEGLYSGFYAKIYYGAYCDGCNKNIYMKDNGKLWQDFPAAPFWATNPKHSAGVLNYHDFSFTNTYSGTVLRNDVSSISNGEQIIFIRNPSAVTDVAKMRAPSWLLYSEFDEKPETNNFNLNFLVPNGEWAGKVLKSNNIEDKTSGAVGGFIGVKSNSDSNLDISDKTNRRIEW</sequence>